<sequence>DRPQQQQQQQQQRGSGDVFIRSYFFPSEESFRKLVQLLDSARSSLDICVFNITDDELARAIAKAKDRGVDVRIITDDEQLSCKGNDVERLRDQGGVPFKTDNDPSKFMHSKFAVVDRRTVWAGSFNWTVSARRSNNESVICTNDPATAQAFSAEFERLWSQF</sequence>
<dbReference type="EMBL" id="JANBUJ010001829">
    <property type="protein sequence ID" value="KAJ2766001.1"/>
    <property type="molecule type" value="Genomic_DNA"/>
</dbReference>
<name>A0ACC1JRP4_9FUNG</name>
<feature type="non-terminal residue" evidence="1">
    <location>
        <position position="1"/>
    </location>
</feature>
<gene>
    <name evidence="1" type="ORF">IWQ57_004550</name>
</gene>
<protein>
    <submittedName>
        <fullName evidence="1">Uncharacterized protein</fullName>
    </submittedName>
</protein>
<dbReference type="Proteomes" id="UP001140234">
    <property type="component" value="Unassembled WGS sequence"/>
</dbReference>
<accession>A0ACC1JRP4</accession>
<organism evidence="1 2">
    <name type="scientific">Coemansia nantahalensis</name>
    <dbReference type="NCBI Taxonomy" id="2789366"/>
    <lineage>
        <taxon>Eukaryota</taxon>
        <taxon>Fungi</taxon>
        <taxon>Fungi incertae sedis</taxon>
        <taxon>Zoopagomycota</taxon>
        <taxon>Kickxellomycotina</taxon>
        <taxon>Kickxellomycetes</taxon>
        <taxon>Kickxellales</taxon>
        <taxon>Kickxellaceae</taxon>
        <taxon>Coemansia</taxon>
    </lineage>
</organism>
<evidence type="ECO:0000313" key="1">
    <source>
        <dbReference type="EMBL" id="KAJ2766001.1"/>
    </source>
</evidence>
<proteinExistence type="predicted"/>
<comment type="caution">
    <text evidence="1">The sequence shown here is derived from an EMBL/GenBank/DDBJ whole genome shotgun (WGS) entry which is preliminary data.</text>
</comment>
<keyword evidence="2" id="KW-1185">Reference proteome</keyword>
<reference evidence="1" key="1">
    <citation type="submission" date="2022-07" db="EMBL/GenBank/DDBJ databases">
        <title>Phylogenomic reconstructions and comparative analyses of Kickxellomycotina fungi.</title>
        <authorList>
            <person name="Reynolds N.K."/>
            <person name="Stajich J.E."/>
            <person name="Barry K."/>
            <person name="Grigoriev I.V."/>
            <person name="Crous P."/>
            <person name="Smith M.E."/>
        </authorList>
    </citation>
    <scope>NUCLEOTIDE SEQUENCE</scope>
    <source>
        <strain evidence="1">CBS 109366</strain>
    </source>
</reference>
<evidence type="ECO:0000313" key="2">
    <source>
        <dbReference type="Proteomes" id="UP001140234"/>
    </source>
</evidence>